<dbReference type="PANTHER" id="PTHR15549">
    <property type="entry name" value="PAIRED IMMUNOGLOBULIN-LIKE TYPE 2 RECEPTOR"/>
    <property type="match status" value="1"/>
</dbReference>
<comment type="caution">
    <text evidence="8">The sequence shown here is derived from an EMBL/GenBank/DDBJ whole genome shotgun (WGS) entry which is preliminary data.</text>
</comment>
<comment type="subcellular location">
    <subcellularLocation>
        <location evidence="1">Membrane</location>
        <topology evidence="1">Single-pass membrane protein</topology>
    </subcellularLocation>
</comment>
<name>A0A5M9K2P0_MONFR</name>
<evidence type="ECO:0000313" key="9">
    <source>
        <dbReference type="Proteomes" id="UP000322873"/>
    </source>
</evidence>
<evidence type="ECO:0000256" key="1">
    <source>
        <dbReference type="ARBA" id="ARBA00004167"/>
    </source>
</evidence>
<evidence type="ECO:0000256" key="4">
    <source>
        <dbReference type="ARBA" id="ARBA00023136"/>
    </source>
</evidence>
<feature type="signal peptide" evidence="7">
    <location>
        <begin position="1"/>
        <end position="22"/>
    </location>
</feature>
<evidence type="ECO:0000313" key="8">
    <source>
        <dbReference type="EMBL" id="KAA8573175.1"/>
    </source>
</evidence>
<feature type="region of interest" description="Disordered" evidence="5">
    <location>
        <begin position="390"/>
        <end position="441"/>
    </location>
</feature>
<dbReference type="VEuPathDB" id="FungiDB:MFRU_025g00220"/>
<evidence type="ECO:0000256" key="3">
    <source>
        <dbReference type="ARBA" id="ARBA00022989"/>
    </source>
</evidence>
<evidence type="ECO:0000256" key="2">
    <source>
        <dbReference type="ARBA" id="ARBA00022692"/>
    </source>
</evidence>
<feature type="compositionally biased region" description="Polar residues" evidence="5">
    <location>
        <begin position="409"/>
        <end position="418"/>
    </location>
</feature>
<feature type="compositionally biased region" description="Polar residues" evidence="5">
    <location>
        <begin position="131"/>
        <end position="142"/>
    </location>
</feature>
<dbReference type="Proteomes" id="UP000322873">
    <property type="component" value="Unassembled WGS sequence"/>
</dbReference>
<reference evidence="8 9" key="1">
    <citation type="submission" date="2019-06" db="EMBL/GenBank/DDBJ databases">
        <title>Genome Sequence of the Brown Rot Fungal Pathogen Monilinia fructicola.</title>
        <authorList>
            <person name="De Miccolis Angelini R.M."/>
            <person name="Landi L."/>
            <person name="Abate D."/>
            <person name="Pollastro S."/>
            <person name="Romanazzi G."/>
            <person name="Faretra F."/>
        </authorList>
    </citation>
    <scope>NUCLEOTIDE SEQUENCE [LARGE SCALE GENOMIC DNA]</scope>
    <source>
        <strain evidence="8 9">Mfrc123</strain>
    </source>
</reference>
<dbReference type="GO" id="GO:0071944">
    <property type="term" value="C:cell periphery"/>
    <property type="evidence" value="ECO:0007669"/>
    <property type="project" value="UniProtKB-ARBA"/>
</dbReference>
<proteinExistence type="predicted"/>
<dbReference type="GO" id="GO:0016020">
    <property type="term" value="C:membrane"/>
    <property type="evidence" value="ECO:0007669"/>
    <property type="project" value="UniProtKB-SubCell"/>
</dbReference>
<feature type="transmembrane region" description="Helical" evidence="6">
    <location>
        <begin position="213"/>
        <end position="239"/>
    </location>
</feature>
<accession>A0A5M9K2P0</accession>
<dbReference type="InterPro" id="IPR051694">
    <property type="entry name" value="Immunoregulatory_rcpt-like"/>
</dbReference>
<feature type="compositionally biased region" description="Low complexity" evidence="5">
    <location>
        <begin position="166"/>
        <end position="196"/>
    </location>
</feature>
<dbReference type="AlphaFoldDB" id="A0A5M9K2P0"/>
<dbReference type="CDD" id="cd12087">
    <property type="entry name" value="TM_EGFR-like"/>
    <property type="match status" value="1"/>
</dbReference>
<keyword evidence="4 6" id="KW-0472">Membrane</keyword>
<protein>
    <submittedName>
        <fullName evidence="8">Uncharacterized protein</fullName>
    </submittedName>
</protein>
<dbReference type="PANTHER" id="PTHR15549:SF26">
    <property type="entry name" value="AXIAL BUDDING PATTERN PROTEIN 2-RELATED"/>
    <property type="match status" value="1"/>
</dbReference>
<organism evidence="8 9">
    <name type="scientific">Monilinia fructicola</name>
    <name type="common">Brown rot fungus</name>
    <name type="synonym">Ciboria fructicola</name>
    <dbReference type="NCBI Taxonomy" id="38448"/>
    <lineage>
        <taxon>Eukaryota</taxon>
        <taxon>Fungi</taxon>
        <taxon>Dikarya</taxon>
        <taxon>Ascomycota</taxon>
        <taxon>Pezizomycotina</taxon>
        <taxon>Leotiomycetes</taxon>
        <taxon>Helotiales</taxon>
        <taxon>Sclerotiniaceae</taxon>
        <taxon>Monilinia</taxon>
    </lineage>
</organism>
<keyword evidence="7" id="KW-0732">Signal</keyword>
<evidence type="ECO:0000256" key="7">
    <source>
        <dbReference type="SAM" id="SignalP"/>
    </source>
</evidence>
<keyword evidence="9" id="KW-1185">Reference proteome</keyword>
<feature type="region of interest" description="Disordered" evidence="5">
    <location>
        <begin position="120"/>
        <end position="142"/>
    </location>
</feature>
<feature type="chain" id="PRO_5024319260" evidence="7">
    <location>
        <begin position="23"/>
        <end position="574"/>
    </location>
</feature>
<feature type="compositionally biased region" description="Polar residues" evidence="5">
    <location>
        <begin position="426"/>
        <end position="441"/>
    </location>
</feature>
<feature type="region of interest" description="Disordered" evidence="5">
    <location>
        <begin position="165"/>
        <end position="207"/>
    </location>
</feature>
<dbReference type="EMBL" id="VICG01000004">
    <property type="protein sequence ID" value="KAA8573175.1"/>
    <property type="molecule type" value="Genomic_DNA"/>
</dbReference>
<evidence type="ECO:0000256" key="5">
    <source>
        <dbReference type="SAM" id="MobiDB-lite"/>
    </source>
</evidence>
<gene>
    <name evidence="8" type="ORF">EYC84_003684</name>
</gene>
<keyword evidence="3 6" id="KW-1133">Transmembrane helix</keyword>
<sequence length="574" mass="61159">MRPPPWLIAILIVSIFSFLGIADDPGPLAIRSVVTLTSIITTAPLSATPSPIVITKSVQSSSSVNPTTDGKTTEFYVTAAVVVFWTSYPPNGGNPIVLSATDYRTWSLTTSPDITFATIASETDSAPIPENRSSSQTIGSSTENIITGTITSNSVSSLIPTSKLNSTPISSSMASSSRASSSRASSSKVSSSATPSGTIISPPSHSNDHKSTLLVALIVSIVVGSLFAIAGIWFLIWFLRRRNLKKQKTSDPTELSDQVYDGQVACKNTGNRVVCWGREGPQDRRSVLDKLGLTDKKLWPSWPFGDNVMGTATIKNTIMGAILPISSTPPRPVMSHGASPYYVAHPLVAELHADFVPSQTQRSHVQESASGYGNTSLPGVAQPQLFTYDGNNSAQGAELHGAGLPPSSPTMVPSSGMTTRPPATAKGQTNDGNATTQVAPSNWVEPTTSSTIVNRSRSFNAIVPTISEANILRTVAERDNALALLEGREASHTCTSISSADHLESQREFIQNSLETRRRRSEERREEIAARFPFAAAPLPGTVSDETHDVSYTQAENGALIERVNKDNGHGGWM</sequence>
<evidence type="ECO:0000256" key="6">
    <source>
        <dbReference type="SAM" id="Phobius"/>
    </source>
</evidence>
<keyword evidence="2 6" id="KW-0812">Transmembrane</keyword>